<evidence type="ECO:0000313" key="2">
    <source>
        <dbReference type="Proteomes" id="UP000719766"/>
    </source>
</evidence>
<proteinExistence type="predicted"/>
<dbReference type="GeneID" id="64590980"/>
<accession>A0A9P7DSX2</accession>
<dbReference type="RefSeq" id="XP_041165364.1">
    <property type="nucleotide sequence ID" value="XM_041297216.1"/>
</dbReference>
<dbReference type="AlphaFoldDB" id="A0A9P7DSX2"/>
<dbReference type="EMBL" id="JABBWE010000006">
    <property type="protein sequence ID" value="KAG1802172.1"/>
    <property type="molecule type" value="Genomic_DNA"/>
</dbReference>
<dbReference type="Proteomes" id="UP000719766">
    <property type="component" value="Unassembled WGS sequence"/>
</dbReference>
<name>A0A9P7DSX2_9AGAM</name>
<reference evidence="1" key="1">
    <citation type="journal article" date="2020" name="New Phytol.">
        <title>Comparative genomics reveals dynamic genome evolution in host specialist ectomycorrhizal fungi.</title>
        <authorList>
            <person name="Lofgren L.A."/>
            <person name="Nguyen N.H."/>
            <person name="Vilgalys R."/>
            <person name="Ruytinx J."/>
            <person name="Liao H.L."/>
            <person name="Branco S."/>
            <person name="Kuo A."/>
            <person name="LaButti K."/>
            <person name="Lipzen A."/>
            <person name="Andreopoulos W."/>
            <person name="Pangilinan J."/>
            <person name="Riley R."/>
            <person name="Hundley H."/>
            <person name="Na H."/>
            <person name="Barry K."/>
            <person name="Grigoriev I.V."/>
            <person name="Stajich J.E."/>
            <person name="Kennedy P.G."/>
        </authorList>
    </citation>
    <scope>NUCLEOTIDE SEQUENCE</scope>
    <source>
        <strain evidence="1">S12</strain>
    </source>
</reference>
<dbReference type="OrthoDB" id="3270520at2759"/>
<dbReference type="SUPFAM" id="SSF53098">
    <property type="entry name" value="Ribonuclease H-like"/>
    <property type="match status" value="1"/>
</dbReference>
<dbReference type="InterPro" id="IPR012337">
    <property type="entry name" value="RNaseH-like_sf"/>
</dbReference>
<gene>
    <name evidence="1" type="ORF">HD556DRAFT_1228363</name>
</gene>
<keyword evidence="2" id="KW-1185">Reference proteome</keyword>
<protein>
    <submittedName>
        <fullName evidence="1">Uncharacterized protein</fullName>
    </submittedName>
</protein>
<comment type="caution">
    <text evidence="1">The sequence shown here is derived from an EMBL/GenBank/DDBJ whole genome shotgun (WGS) entry which is preliminary data.</text>
</comment>
<evidence type="ECO:0000313" key="1">
    <source>
        <dbReference type="EMBL" id="KAG1802172.1"/>
    </source>
</evidence>
<organism evidence="1 2">
    <name type="scientific">Suillus plorans</name>
    <dbReference type="NCBI Taxonomy" id="116603"/>
    <lineage>
        <taxon>Eukaryota</taxon>
        <taxon>Fungi</taxon>
        <taxon>Dikarya</taxon>
        <taxon>Basidiomycota</taxon>
        <taxon>Agaricomycotina</taxon>
        <taxon>Agaricomycetes</taxon>
        <taxon>Agaricomycetidae</taxon>
        <taxon>Boletales</taxon>
        <taxon>Suillineae</taxon>
        <taxon>Suillaceae</taxon>
        <taxon>Suillus</taxon>
    </lineage>
</organism>
<sequence length="296" mass="33863">MRVSFTFYFLQFNLIVGDLFKVKDDYGQYGDLAQDLITWLRSKTHILALLHELQISTLGKTLSIIRAVLTRWLSHYLVYRRLLDVRPTLELLITKHEADIRSTGDARSRAKTSAAIATIRNPTFWHAMAQWKNLLEPIALMTNIHQAAHSKPEHIPISFGFLYYCYSRIGDESDLVARNAVLESAERRWAQVDQEVFIAAVIVDPLYKDKPFSNIPLTTCAGLMSLFSRLWTRFYGGTPPLELFTDLDNYLKSLPEFQPLDIYTRILVSCANDQVICLLELYSSVSNLFLPTGHTG</sequence>